<name>A0ABM5UUK4_9COXI</name>
<evidence type="ECO:0000256" key="5">
    <source>
        <dbReference type="ARBA" id="ARBA00022989"/>
    </source>
</evidence>
<dbReference type="Gene3D" id="3.30.70.100">
    <property type="match status" value="1"/>
</dbReference>
<dbReference type="InterPro" id="IPR049278">
    <property type="entry name" value="MS_channel_C"/>
</dbReference>
<evidence type="ECO:0000259" key="8">
    <source>
        <dbReference type="Pfam" id="PF00924"/>
    </source>
</evidence>
<gene>
    <name evidence="11" type="ORF">CleRT_08790</name>
</gene>
<comment type="subcellular location">
    <subcellularLocation>
        <location evidence="1">Cell membrane</location>
        <topology evidence="1">Multi-pass membrane protein</topology>
    </subcellularLocation>
</comment>
<feature type="transmembrane region" description="Helical" evidence="7">
    <location>
        <begin position="61"/>
        <end position="82"/>
    </location>
</feature>
<sequence length="386" mass="43444">MMGRAIQFHMKNLIIKIALLVALGSGASLLEWVIFCRLLPRFKQKNRIWRYSFLQALHQPLQIYVWMIALSFIASAIAQVFAFNGDFSNASSSARLIFTLVVVFWFVMRFLRQLEDGLTARARQGVGKMSDETSIHALAQLMRVVIIVFILLMFLQTIGVKISALLAFGGVGVAVIGFAAKDTLGNFFGGMMIYWDRPFSVGDWIRSPDRQIEGTVEYIGWRLTRIRTFDKRPLYVPNGILSNIAIENPSQMTNRRLKITVGVRYSDAAKIPDLVKAIEDRLRKNPAIDTTHTLFVNLFEFGSSSLNMLVYAFTKTTEWVKFQVIQQKVILEIINVISQYEAECAFPTQTVYLPEGVFLKTAKGGIDNGHDGRGSTDKVGCSDDST</sequence>
<dbReference type="SUPFAM" id="SSF50182">
    <property type="entry name" value="Sm-like ribonucleoproteins"/>
    <property type="match status" value="1"/>
</dbReference>
<organism evidence="11 12">
    <name type="scientific">Candidatus Coxiella mudrowiae</name>
    <dbReference type="NCBI Taxonomy" id="2054173"/>
    <lineage>
        <taxon>Bacteria</taxon>
        <taxon>Pseudomonadati</taxon>
        <taxon>Pseudomonadota</taxon>
        <taxon>Gammaproteobacteria</taxon>
        <taxon>Legionellales</taxon>
        <taxon>Coxiellaceae</taxon>
        <taxon>Coxiella</taxon>
    </lineage>
</organism>
<dbReference type="EMBL" id="CP011126">
    <property type="protein sequence ID" value="AKQ33641.1"/>
    <property type="molecule type" value="Genomic_DNA"/>
</dbReference>
<evidence type="ECO:0000256" key="7">
    <source>
        <dbReference type="SAM" id="Phobius"/>
    </source>
</evidence>
<dbReference type="SUPFAM" id="SSF82861">
    <property type="entry name" value="Mechanosensitive channel protein MscS (YggB), transmembrane region"/>
    <property type="match status" value="1"/>
</dbReference>
<dbReference type="InterPro" id="IPR006686">
    <property type="entry name" value="MscS_channel_CS"/>
</dbReference>
<evidence type="ECO:0000256" key="3">
    <source>
        <dbReference type="ARBA" id="ARBA00022475"/>
    </source>
</evidence>
<keyword evidence="5 7" id="KW-1133">Transmembrane helix</keyword>
<dbReference type="Pfam" id="PF00924">
    <property type="entry name" value="MS_channel_2nd"/>
    <property type="match status" value="1"/>
</dbReference>
<evidence type="ECO:0000256" key="4">
    <source>
        <dbReference type="ARBA" id="ARBA00022692"/>
    </source>
</evidence>
<reference evidence="11 12" key="1">
    <citation type="journal article" date="2015" name="Genome Biol. Evol.">
        <title>Distinctive Genome Reduction Rates Revealed by Genomic Analyses of Two Coxiella-Like Endosymbionts in Ticks.</title>
        <authorList>
            <person name="Gottlieb Y."/>
            <person name="Lalzar I."/>
            <person name="Klasson L."/>
        </authorList>
    </citation>
    <scope>NUCLEOTIDE SEQUENCE [LARGE SCALE GENOMIC DNA]</scope>
    <source>
        <strain evidence="11 12">CRt</strain>
    </source>
</reference>
<dbReference type="SUPFAM" id="SSF82689">
    <property type="entry name" value="Mechanosensitive channel protein MscS (YggB), C-terminal domain"/>
    <property type="match status" value="1"/>
</dbReference>
<keyword evidence="6 7" id="KW-0472">Membrane</keyword>
<proteinExistence type="inferred from homology"/>
<dbReference type="Proteomes" id="UP000063965">
    <property type="component" value="Chromosome"/>
</dbReference>
<keyword evidence="3" id="KW-1003">Cell membrane</keyword>
<dbReference type="PROSITE" id="PS01246">
    <property type="entry name" value="UPF0003"/>
    <property type="match status" value="1"/>
</dbReference>
<dbReference type="PANTHER" id="PTHR43634">
    <property type="entry name" value="OW CONDUCTANCE MECHANOSENSITIVE CHANNEL"/>
    <property type="match status" value="1"/>
</dbReference>
<feature type="domain" description="Mechanosensitive ion channel transmembrane helices 2/3" evidence="10">
    <location>
        <begin position="142"/>
        <end position="181"/>
    </location>
</feature>
<keyword evidence="12" id="KW-1185">Reference proteome</keyword>
<feature type="transmembrane region" description="Helical" evidence="7">
    <location>
        <begin position="13"/>
        <end position="40"/>
    </location>
</feature>
<dbReference type="InterPro" id="IPR011066">
    <property type="entry name" value="MscS_channel_C_sf"/>
</dbReference>
<evidence type="ECO:0000256" key="6">
    <source>
        <dbReference type="ARBA" id="ARBA00023136"/>
    </source>
</evidence>
<feature type="transmembrane region" description="Helical" evidence="7">
    <location>
        <begin position="133"/>
        <end position="156"/>
    </location>
</feature>
<evidence type="ECO:0000313" key="11">
    <source>
        <dbReference type="EMBL" id="AKQ33641.1"/>
    </source>
</evidence>
<evidence type="ECO:0000256" key="1">
    <source>
        <dbReference type="ARBA" id="ARBA00004651"/>
    </source>
</evidence>
<evidence type="ECO:0000259" key="9">
    <source>
        <dbReference type="Pfam" id="PF21082"/>
    </source>
</evidence>
<keyword evidence="4 7" id="KW-0812">Transmembrane</keyword>
<dbReference type="Pfam" id="PF21082">
    <property type="entry name" value="MS_channel_3rd"/>
    <property type="match status" value="1"/>
</dbReference>
<dbReference type="InterPro" id="IPR010920">
    <property type="entry name" value="LSM_dom_sf"/>
</dbReference>
<feature type="domain" description="Mechanosensitive ion channel MscS" evidence="8">
    <location>
        <begin position="182"/>
        <end position="250"/>
    </location>
</feature>
<comment type="similarity">
    <text evidence="2">Belongs to the MscS (TC 1.A.23) family.</text>
</comment>
<accession>A0ABM5UUK4</accession>
<dbReference type="Gene3D" id="2.30.30.60">
    <property type="match status" value="1"/>
</dbReference>
<feature type="transmembrane region" description="Helical" evidence="7">
    <location>
        <begin position="94"/>
        <end position="112"/>
    </location>
</feature>
<dbReference type="PANTHER" id="PTHR43634:SF2">
    <property type="entry name" value="LOW CONDUCTANCE MECHANOSENSITIVE CHANNEL YNAI"/>
    <property type="match status" value="1"/>
</dbReference>
<dbReference type="Gene3D" id="1.10.287.1260">
    <property type="match status" value="1"/>
</dbReference>
<evidence type="ECO:0000256" key="2">
    <source>
        <dbReference type="ARBA" id="ARBA00008017"/>
    </source>
</evidence>
<protein>
    <submittedName>
        <fullName evidence="11">Mechanosensitive ion channel</fullName>
    </submittedName>
</protein>
<dbReference type="InterPro" id="IPR006685">
    <property type="entry name" value="MscS_channel_2nd"/>
</dbReference>
<dbReference type="InterPro" id="IPR045042">
    <property type="entry name" value="YnaI-like"/>
</dbReference>
<feature type="domain" description="Mechanosensitive ion channel MscS C-terminal" evidence="9">
    <location>
        <begin position="258"/>
        <end position="339"/>
    </location>
</feature>
<dbReference type="InterPro" id="IPR023408">
    <property type="entry name" value="MscS_beta-dom_sf"/>
</dbReference>
<evidence type="ECO:0000259" key="10">
    <source>
        <dbReference type="Pfam" id="PF21088"/>
    </source>
</evidence>
<feature type="transmembrane region" description="Helical" evidence="7">
    <location>
        <begin position="162"/>
        <end position="180"/>
    </location>
</feature>
<evidence type="ECO:0000313" key="12">
    <source>
        <dbReference type="Proteomes" id="UP000063965"/>
    </source>
</evidence>
<dbReference type="InterPro" id="IPR049142">
    <property type="entry name" value="MS_channel_1st"/>
</dbReference>
<dbReference type="InterPro" id="IPR011014">
    <property type="entry name" value="MscS_channel_TM-2"/>
</dbReference>
<dbReference type="Pfam" id="PF21088">
    <property type="entry name" value="MS_channel_1st"/>
    <property type="match status" value="1"/>
</dbReference>